<dbReference type="GO" id="GO:0140098">
    <property type="term" value="F:catalytic activity, acting on RNA"/>
    <property type="evidence" value="ECO:0007669"/>
    <property type="project" value="UniProtKB-ARBA"/>
</dbReference>
<dbReference type="Proteomes" id="UP000011864">
    <property type="component" value="Chromosome"/>
</dbReference>
<accession>K7AQM5</accession>
<dbReference type="HOGENOM" id="CLU_016902_0_0_6"/>
<feature type="domain" description="Pseudouridine synthase RsuA/RluA-like" evidence="1">
    <location>
        <begin position="93"/>
        <end position="241"/>
    </location>
</feature>
<reference evidence="2 3" key="1">
    <citation type="journal article" date="2013" name="Genome Announc.">
        <title>Complete Genome Sequence of Glaciecola psychrophila Strain 170T.</title>
        <authorList>
            <person name="Yin J."/>
            <person name="Chen J."/>
            <person name="Liu G."/>
            <person name="Yu Y."/>
            <person name="Song L."/>
            <person name="Wang X."/>
            <person name="Qu X."/>
        </authorList>
    </citation>
    <scope>NUCLEOTIDE SEQUENCE [LARGE SCALE GENOMIC DNA]</scope>
    <source>
        <strain evidence="2 3">170</strain>
    </source>
</reference>
<dbReference type="PROSITE" id="PS01129">
    <property type="entry name" value="PSI_RLU"/>
    <property type="match status" value="1"/>
</dbReference>
<dbReference type="GO" id="GO:0003723">
    <property type="term" value="F:RNA binding"/>
    <property type="evidence" value="ECO:0007669"/>
    <property type="project" value="InterPro"/>
</dbReference>
<dbReference type="RefSeq" id="WP_007637892.1">
    <property type="nucleotide sequence ID" value="NC_020514.1"/>
</dbReference>
<evidence type="ECO:0000313" key="3">
    <source>
        <dbReference type="Proteomes" id="UP000011864"/>
    </source>
</evidence>
<dbReference type="PATRIC" id="fig|1129794.4.peg.342"/>
<dbReference type="InterPro" id="IPR020103">
    <property type="entry name" value="PsdUridine_synth_cat_dom_sf"/>
</dbReference>
<dbReference type="InterPro" id="IPR006145">
    <property type="entry name" value="PsdUridine_synth_RsuA/RluA"/>
</dbReference>
<dbReference type="OrthoDB" id="9785808at2"/>
<evidence type="ECO:0000313" key="2">
    <source>
        <dbReference type="EMBL" id="AGH42456.1"/>
    </source>
</evidence>
<gene>
    <name evidence="2" type="ORF">C427_0346</name>
</gene>
<name>K7AQM5_9ALTE</name>
<keyword evidence="3" id="KW-1185">Reference proteome</keyword>
<dbReference type="KEGG" id="gps:C427_0346"/>
<dbReference type="Gene3D" id="3.30.2350.10">
    <property type="entry name" value="Pseudouridine synthase"/>
    <property type="match status" value="1"/>
</dbReference>
<evidence type="ECO:0000259" key="1">
    <source>
        <dbReference type="Pfam" id="PF00849"/>
    </source>
</evidence>
<dbReference type="InterPro" id="IPR050188">
    <property type="entry name" value="RluA_PseudoU_synthase"/>
</dbReference>
<sequence>MAIAISPSKLSLPQHNPGVTTVLEFLIRKFPAITHDVWLQRIIDGKVHWHDGSLISAKTPYAAQQRVYYYREVTREPVVPFAEEIVFEDELILVAYKPHFLPVMPGGKYVEECLQNRLRKKTGNQQLQAVHRIDNSTAGLVLFSVNPQLRKHYHALFETHQVTKTYQAIASTNKRIPLDNQQWEVKNRLEKSEPRFLMHIVEGLANSHSRIRCLKRSADKALFELNPITGKTHQLRVHMQSLSWPLLNDNYYPELQPKKPDDYSKPLQLLAQSLQFIDPMTRQVRCFSSHTELNLN</sequence>
<dbReference type="eggNOG" id="COG0564">
    <property type="taxonomic scope" value="Bacteria"/>
</dbReference>
<dbReference type="GO" id="GO:0000455">
    <property type="term" value="P:enzyme-directed rRNA pseudouridine synthesis"/>
    <property type="evidence" value="ECO:0007669"/>
    <property type="project" value="TreeGrafter"/>
</dbReference>
<dbReference type="SUPFAM" id="SSF55120">
    <property type="entry name" value="Pseudouridine synthase"/>
    <property type="match status" value="1"/>
</dbReference>
<dbReference type="Pfam" id="PF00849">
    <property type="entry name" value="PseudoU_synth_2"/>
    <property type="match status" value="1"/>
</dbReference>
<dbReference type="PANTHER" id="PTHR21600">
    <property type="entry name" value="MITOCHONDRIAL RNA PSEUDOURIDINE SYNTHASE"/>
    <property type="match status" value="1"/>
</dbReference>
<dbReference type="InterPro" id="IPR006224">
    <property type="entry name" value="PsdUridine_synth_RluA-like_CS"/>
</dbReference>
<dbReference type="AlphaFoldDB" id="K7AQM5"/>
<proteinExistence type="predicted"/>
<dbReference type="GO" id="GO:0009982">
    <property type="term" value="F:pseudouridine synthase activity"/>
    <property type="evidence" value="ECO:0007669"/>
    <property type="project" value="InterPro"/>
</dbReference>
<protein>
    <submittedName>
        <fullName evidence="2">Pseudouridine synthase</fullName>
    </submittedName>
</protein>
<dbReference type="EMBL" id="CP003837">
    <property type="protein sequence ID" value="AGH42456.1"/>
    <property type="molecule type" value="Genomic_DNA"/>
</dbReference>
<organism evidence="2 3">
    <name type="scientific">Paraglaciecola psychrophila 170</name>
    <dbReference type="NCBI Taxonomy" id="1129794"/>
    <lineage>
        <taxon>Bacteria</taxon>
        <taxon>Pseudomonadati</taxon>
        <taxon>Pseudomonadota</taxon>
        <taxon>Gammaproteobacteria</taxon>
        <taxon>Alteromonadales</taxon>
        <taxon>Alteromonadaceae</taxon>
        <taxon>Paraglaciecola</taxon>
    </lineage>
</organism>
<dbReference type="STRING" id="1129794.C427_0346"/>
<dbReference type="PANTHER" id="PTHR21600:SF84">
    <property type="entry name" value="PSEUDOURIDINE SYNTHASE RSUA_RLUA-LIKE DOMAIN-CONTAINING PROTEIN"/>
    <property type="match status" value="1"/>
</dbReference>